<protein>
    <submittedName>
        <fullName evidence="2">Conjugal transfer protein TraC</fullName>
    </submittedName>
</protein>
<proteinExistence type="predicted"/>
<evidence type="ECO:0000313" key="3">
    <source>
        <dbReference type="Proteomes" id="UP000297951"/>
    </source>
</evidence>
<dbReference type="InterPro" id="IPR027417">
    <property type="entry name" value="P-loop_NTPase"/>
</dbReference>
<dbReference type="SUPFAM" id="SSF52540">
    <property type="entry name" value="P-loop containing nucleoside triphosphate hydrolases"/>
    <property type="match status" value="1"/>
</dbReference>
<name>A0A4Y9F0C6_9MICC</name>
<sequence length="524" mass="57881">MNEQMKDREVPQELGFVSAQFPGESRAVKKDYKQVRKVMRKSFEREVKHQRAHFLPGTRYGAKGAKRANNMRGDLKLAGKKRRLTSYNAAVTYLFTASSTFGIPGVCMGEDKSGAGGFFFDPWEFYNAGVFKGMAMTVFGVVGQGKSTLVKSFTSRQVQIGRRASVMSDRKGEWDIVAAYLGGVTIRIGSGQDTRINPLDEGNRPSKDTNGAVMSDEKWAKMVRQRRFALLRAIAEILKGDSLNSTERLVLGSALATAVQLAESEQRTPIIPDVVSALDTMRREGMEEHLKERKAAIATMHDTFLGLVSTGMGTGTEANSENDISGMFDGESTVQFDVTAPIVTFNTSGLEGLSSEARKIAHACIQTWAEAAITSNDFGKRLVIYEEGLEVLDDIGSLNRMIVQYKLARHYGIFNILVLHKLTDLNLAGDEGSKARAAAFSLLGDSPIRVIYRQEAEEEKLVREKLGLTAREWQKVSGFSSGRGLWKLGDHSFEVQNTMTAPERPVFDTNKSMGIAREEKKQEA</sequence>
<evidence type="ECO:0000313" key="2">
    <source>
        <dbReference type="EMBL" id="TFU20221.1"/>
    </source>
</evidence>
<gene>
    <name evidence="2" type="ORF">E4U03_11740</name>
</gene>
<dbReference type="Gene3D" id="3.40.50.300">
    <property type="entry name" value="P-loop containing nucleotide triphosphate hydrolases"/>
    <property type="match status" value="2"/>
</dbReference>
<feature type="region of interest" description="Disordered" evidence="1">
    <location>
        <begin position="501"/>
        <end position="524"/>
    </location>
</feature>
<dbReference type="AlphaFoldDB" id="A0A4Y9F0C6"/>
<dbReference type="RefSeq" id="WP_135013911.1">
    <property type="nucleotide sequence ID" value="NZ_JADGLK010000062.1"/>
</dbReference>
<dbReference type="OrthoDB" id="9804380at2"/>
<organism evidence="2 3">
    <name type="scientific">Rothia nasimurium</name>
    <dbReference type="NCBI Taxonomy" id="85336"/>
    <lineage>
        <taxon>Bacteria</taxon>
        <taxon>Bacillati</taxon>
        <taxon>Actinomycetota</taxon>
        <taxon>Actinomycetes</taxon>
        <taxon>Micrococcales</taxon>
        <taxon>Micrococcaceae</taxon>
        <taxon>Rothia</taxon>
    </lineage>
</organism>
<evidence type="ECO:0000256" key="1">
    <source>
        <dbReference type="SAM" id="MobiDB-lite"/>
    </source>
</evidence>
<reference evidence="2 3" key="1">
    <citation type="submission" date="2019-03" db="EMBL/GenBank/DDBJ databases">
        <title>Diversity of the mouse oral microbiome.</title>
        <authorList>
            <person name="Joseph S."/>
            <person name="Aduse-Opoku J."/>
            <person name="Curtis M."/>
            <person name="Wade W."/>
            <person name="Hashim A."/>
        </authorList>
    </citation>
    <scope>NUCLEOTIDE SEQUENCE [LARGE SCALE GENOMIC DNA]</scope>
    <source>
        <strain evidence="3">irhom_31</strain>
    </source>
</reference>
<comment type="caution">
    <text evidence="2">The sequence shown here is derived from an EMBL/GenBank/DDBJ whole genome shotgun (WGS) entry which is preliminary data.</text>
</comment>
<dbReference type="Proteomes" id="UP000297951">
    <property type="component" value="Unassembled WGS sequence"/>
</dbReference>
<dbReference type="EMBL" id="SPQC01000062">
    <property type="protein sequence ID" value="TFU20221.1"/>
    <property type="molecule type" value="Genomic_DNA"/>
</dbReference>
<accession>A0A4Y9F0C6</accession>